<dbReference type="RefSeq" id="WP_219000696.1">
    <property type="nucleotide sequence ID" value="NZ_CP079194.1"/>
</dbReference>
<dbReference type="AlphaFoldDB" id="A0A8F6YBS3"/>
<dbReference type="GO" id="GO:0016740">
    <property type="term" value="F:transferase activity"/>
    <property type="evidence" value="ECO:0007669"/>
    <property type="project" value="UniProtKB-ARBA"/>
</dbReference>
<sequence length="192" mass="20272">MSGLIILLAAGSSTRMRGGDKLMENVEDKPLLRLMAERCVKAGDTRVVLGPDQPDRRAALEGVDVDIVEATDDDGMAASIRAGVSGVKNRPVMIALADMPEITAGDLHLLLGLHAQGVAPIVRAASADGTPGQPVVFAAKYLKMLEKLEGDEGARSILAAHAHNVALIPLKDARATVDLDTPEAWAAWRAQR</sequence>
<evidence type="ECO:0000313" key="3">
    <source>
        <dbReference type="EMBL" id="QXT38500.1"/>
    </source>
</evidence>
<dbReference type="CDD" id="cd04182">
    <property type="entry name" value="GT_2_like_f"/>
    <property type="match status" value="1"/>
</dbReference>
<dbReference type="EMBL" id="CP079194">
    <property type="protein sequence ID" value="QXT38500.1"/>
    <property type="molecule type" value="Genomic_DNA"/>
</dbReference>
<evidence type="ECO:0000256" key="1">
    <source>
        <dbReference type="ARBA" id="ARBA00022842"/>
    </source>
</evidence>
<proteinExistence type="predicted"/>
<name>A0A8F6YBS3_9RHOB</name>
<dbReference type="PANTHER" id="PTHR43777">
    <property type="entry name" value="MOLYBDENUM COFACTOR CYTIDYLYLTRANSFERASE"/>
    <property type="match status" value="1"/>
</dbReference>
<keyword evidence="4" id="KW-1185">Reference proteome</keyword>
<feature type="domain" description="MobA-like NTP transferase" evidence="2">
    <location>
        <begin position="6"/>
        <end position="163"/>
    </location>
</feature>
<protein>
    <submittedName>
        <fullName evidence="3">Nucleotidyltransferase family protein</fullName>
    </submittedName>
</protein>
<accession>A0A8F6YBS3</accession>
<dbReference type="Pfam" id="PF12804">
    <property type="entry name" value="NTP_transf_3"/>
    <property type="match status" value="1"/>
</dbReference>
<evidence type="ECO:0000313" key="4">
    <source>
        <dbReference type="Proteomes" id="UP000825009"/>
    </source>
</evidence>
<evidence type="ECO:0000259" key="2">
    <source>
        <dbReference type="Pfam" id="PF12804"/>
    </source>
</evidence>
<gene>
    <name evidence="3" type="ORF">KYE46_11155</name>
</gene>
<dbReference type="Proteomes" id="UP000825009">
    <property type="component" value="Chromosome"/>
</dbReference>
<dbReference type="KEGG" id="gce:KYE46_11155"/>
<organism evidence="3 4">
    <name type="scientific">Gymnodinialimonas ceratoperidinii</name>
    <dbReference type="NCBI Taxonomy" id="2856823"/>
    <lineage>
        <taxon>Bacteria</taxon>
        <taxon>Pseudomonadati</taxon>
        <taxon>Pseudomonadota</taxon>
        <taxon>Alphaproteobacteria</taxon>
        <taxon>Rhodobacterales</taxon>
        <taxon>Paracoccaceae</taxon>
        <taxon>Gymnodinialimonas</taxon>
    </lineage>
</organism>
<reference evidence="3 4" key="1">
    <citation type="submission" date="2021-07" db="EMBL/GenBank/DDBJ databases">
        <title>A novel Jannaschia species isolated from marine dinoflagellate Ceratoperidinium margalefii.</title>
        <authorList>
            <person name="Jiang Y."/>
            <person name="Li Z."/>
        </authorList>
    </citation>
    <scope>NUCLEOTIDE SEQUENCE [LARGE SCALE GENOMIC DNA]</scope>
    <source>
        <strain evidence="3 4">J12C1-MA-4</strain>
    </source>
</reference>
<dbReference type="InterPro" id="IPR025877">
    <property type="entry name" value="MobA-like_NTP_Trfase"/>
</dbReference>
<dbReference type="PANTHER" id="PTHR43777:SF1">
    <property type="entry name" value="MOLYBDENUM COFACTOR CYTIDYLYLTRANSFERASE"/>
    <property type="match status" value="1"/>
</dbReference>
<keyword evidence="1" id="KW-0460">Magnesium</keyword>